<keyword evidence="5 12" id="KW-0813">Transport</keyword>
<sequence length="67" mass="6684">MNLGPHAGFILGAYAFTALVIAGLIWQAVRDRRAQARALAALQAASAAPPPPAARPVPARSPAGAGA</sequence>
<evidence type="ECO:0000256" key="4">
    <source>
        <dbReference type="ARBA" id="ARBA00016461"/>
    </source>
</evidence>
<evidence type="ECO:0000256" key="8">
    <source>
        <dbReference type="ARBA" id="ARBA00022692"/>
    </source>
</evidence>
<evidence type="ECO:0000256" key="1">
    <source>
        <dbReference type="ARBA" id="ARBA00002442"/>
    </source>
</evidence>
<organism evidence="14 15">
    <name type="scientific">Methylobacterium gossipiicola</name>
    <dbReference type="NCBI Taxonomy" id="582675"/>
    <lineage>
        <taxon>Bacteria</taxon>
        <taxon>Pseudomonadati</taxon>
        <taxon>Pseudomonadota</taxon>
        <taxon>Alphaproteobacteria</taxon>
        <taxon>Hyphomicrobiales</taxon>
        <taxon>Methylobacteriaceae</taxon>
        <taxon>Methylobacterium</taxon>
    </lineage>
</organism>
<feature type="compositionally biased region" description="Low complexity" evidence="13">
    <location>
        <begin position="56"/>
        <end position="67"/>
    </location>
</feature>
<evidence type="ECO:0000313" key="15">
    <source>
        <dbReference type="Proteomes" id="UP000199229"/>
    </source>
</evidence>
<dbReference type="Proteomes" id="UP000199229">
    <property type="component" value="Unassembled WGS sequence"/>
</dbReference>
<keyword evidence="10 12" id="KW-1133">Transmembrane helix</keyword>
<dbReference type="EMBL" id="FOPM01000022">
    <property type="protein sequence ID" value="SFG99623.1"/>
    <property type="molecule type" value="Genomic_DNA"/>
</dbReference>
<dbReference type="RefSeq" id="WP_091974169.1">
    <property type="nucleotide sequence ID" value="NZ_FOPM01000022.1"/>
</dbReference>
<dbReference type="GO" id="GO:0015886">
    <property type="term" value="P:heme transport"/>
    <property type="evidence" value="ECO:0007669"/>
    <property type="project" value="InterPro"/>
</dbReference>
<keyword evidence="6 12" id="KW-1003">Cell membrane</keyword>
<evidence type="ECO:0000256" key="3">
    <source>
        <dbReference type="ARBA" id="ARBA00008741"/>
    </source>
</evidence>
<proteinExistence type="inferred from homology"/>
<comment type="subcellular location">
    <subcellularLocation>
        <location evidence="2 12">Cell inner membrane</location>
        <topology evidence="2 12">Single-pass membrane protein</topology>
    </subcellularLocation>
</comment>
<dbReference type="AlphaFoldDB" id="A0A1I2WE65"/>
<evidence type="ECO:0000256" key="12">
    <source>
        <dbReference type="RuleBase" id="RU363101"/>
    </source>
</evidence>
<dbReference type="NCBIfam" id="TIGR03141">
    <property type="entry name" value="cytochro_ccmD"/>
    <property type="match status" value="1"/>
</dbReference>
<evidence type="ECO:0000256" key="6">
    <source>
        <dbReference type="ARBA" id="ARBA00022475"/>
    </source>
</evidence>
<comment type="similarity">
    <text evidence="3 12">Belongs to the CcmD/CycX/HelD family.</text>
</comment>
<dbReference type="GO" id="GO:0005886">
    <property type="term" value="C:plasma membrane"/>
    <property type="evidence" value="ECO:0007669"/>
    <property type="project" value="UniProtKB-SubCell"/>
</dbReference>
<comment type="function">
    <text evidence="1 12">Required for the export of heme to the periplasm for the biogenesis of c-type cytochromes.</text>
</comment>
<protein>
    <recommendedName>
        <fullName evidence="4 12">Heme exporter protein D</fullName>
    </recommendedName>
</protein>
<reference evidence="15" key="1">
    <citation type="submission" date="2016-10" db="EMBL/GenBank/DDBJ databases">
        <authorList>
            <person name="Varghese N."/>
            <person name="Submissions S."/>
        </authorList>
    </citation>
    <scope>NUCLEOTIDE SEQUENCE [LARGE SCALE GENOMIC DNA]</scope>
    <source>
        <strain evidence="15">Gh-105</strain>
    </source>
</reference>
<evidence type="ECO:0000256" key="5">
    <source>
        <dbReference type="ARBA" id="ARBA00022448"/>
    </source>
</evidence>
<keyword evidence="9 12" id="KW-0201">Cytochrome c-type biogenesis</keyword>
<keyword evidence="7 12" id="KW-0997">Cell inner membrane</keyword>
<gene>
    <name evidence="14" type="ORF">SAMN05192565_12250</name>
</gene>
<dbReference type="GO" id="GO:0017004">
    <property type="term" value="P:cytochrome complex assembly"/>
    <property type="evidence" value="ECO:0007669"/>
    <property type="project" value="UniProtKB-KW"/>
</dbReference>
<evidence type="ECO:0000256" key="2">
    <source>
        <dbReference type="ARBA" id="ARBA00004377"/>
    </source>
</evidence>
<evidence type="ECO:0000313" key="14">
    <source>
        <dbReference type="EMBL" id="SFG99623.1"/>
    </source>
</evidence>
<dbReference type="STRING" id="582675.SAMN05192565_12250"/>
<keyword evidence="15" id="KW-1185">Reference proteome</keyword>
<evidence type="ECO:0000256" key="11">
    <source>
        <dbReference type="ARBA" id="ARBA00023136"/>
    </source>
</evidence>
<keyword evidence="8 12" id="KW-0812">Transmembrane</keyword>
<accession>A0A1I2WE65</accession>
<feature type="transmembrane region" description="Helical" evidence="12">
    <location>
        <begin position="6"/>
        <end position="29"/>
    </location>
</feature>
<evidence type="ECO:0000256" key="13">
    <source>
        <dbReference type="SAM" id="MobiDB-lite"/>
    </source>
</evidence>
<evidence type="ECO:0000256" key="7">
    <source>
        <dbReference type="ARBA" id="ARBA00022519"/>
    </source>
</evidence>
<dbReference type="InterPro" id="IPR007078">
    <property type="entry name" value="Haem_export_protD_CcmD"/>
</dbReference>
<dbReference type="Pfam" id="PF04995">
    <property type="entry name" value="CcmD"/>
    <property type="match status" value="1"/>
</dbReference>
<feature type="region of interest" description="Disordered" evidence="13">
    <location>
        <begin position="44"/>
        <end position="67"/>
    </location>
</feature>
<evidence type="ECO:0000256" key="9">
    <source>
        <dbReference type="ARBA" id="ARBA00022748"/>
    </source>
</evidence>
<name>A0A1I2WE65_9HYPH</name>
<keyword evidence="11 12" id="KW-0472">Membrane</keyword>
<evidence type="ECO:0000256" key="10">
    <source>
        <dbReference type="ARBA" id="ARBA00022989"/>
    </source>
</evidence>